<reference evidence="3" key="1">
    <citation type="journal article" date="2019" name="Int. J. Syst. Evol. Microbiol.">
        <title>The Global Catalogue of Microorganisms (GCM) 10K type strain sequencing project: providing services to taxonomists for standard genome sequencing and annotation.</title>
        <authorList>
            <consortium name="The Broad Institute Genomics Platform"/>
            <consortium name="The Broad Institute Genome Sequencing Center for Infectious Disease"/>
            <person name="Wu L."/>
            <person name="Ma J."/>
        </authorList>
    </citation>
    <scope>NUCLEOTIDE SEQUENCE [LARGE SCALE GENOMIC DNA]</scope>
    <source>
        <strain evidence="3">CGMCC 1.14993</strain>
    </source>
</reference>
<dbReference type="Pfam" id="PF19700">
    <property type="entry name" value="DUF6198"/>
    <property type="match status" value="1"/>
</dbReference>
<dbReference type="InterPro" id="IPR038750">
    <property type="entry name" value="YczE/YyaS-like"/>
</dbReference>
<dbReference type="Proteomes" id="UP000626244">
    <property type="component" value="Unassembled WGS sequence"/>
</dbReference>
<evidence type="ECO:0000256" key="1">
    <source>
        <dbReference type="SAM" id="Phobius"/>
    </source>
</evidence>
<keyword evidence="3" id="KW-1185">Reference proteome</keyword>
<feature type="transmembrane region" description="Helical" evidence="1">
    <location>
        <begin position="46"/>
        <end position="66"/>
    </location>
</feature>
<dbReference type="PANTHER" id="PTHR40078:SF1">
    <property type="entry name" value="INTEGRAL MEMBRANE PROTEIN"/>
    <property type="match status" value="1"/>
</dbReference>
<dbReference type="EMBL" id="BMHB01000001">
    <property type="protein sequence ID" value="GGI15763.1"/>
    <property type="molecule type" value="Genomic_DNA"/>
</dbReference>
<feature type="transmembrane region" description="Helical" evidence="1">
    <location>
        <begin position="103"/>
        <end position="125"/>
    </location>
</feature>
<comment type="caution">
    <text evidence="2">The sequence shown here is derived from an EMBL/GenBank/DDBJ whole genome shotgun (WGS) entry which is preliminary data.</text>
</comment>
<feature type="transmembrane region" description="Helical" evidence="1">
    <location>
        <begin position="172"/>
        <end position="192"/>
    </location>
</feature>
<dbReference type="OrthoDB" id="1902994at2"/>
<dbReference type="RefSeq" id="WP_087999617.1">
    <property type="nucleotide sequence ID" value="NZ_BMHB01000001.1"/>
</dbReference>
<evidence type="ECO:0000313" key="3">
    <source>
        <dbReference type="Proteomes" id="UP000626244"/>
    </source>
</evidence>
<feature type="transmembrane region" description="Helical" evidence="1">
    <location>
        <begin position="73"/>
        <end position="91"/>
    </location>
</feature>
<proteinExistence type="predicted"/>
<organism evidence="2 3">
    <name type="scientific">Gottfriedia solisilvae</name>
    <dbReference type="NCBI Taxonomy" id="1516104"/>
    <lineage>
        <taxon>Bacteria</taxon>
        <taxon>Bacillati</taxon>
        <taxon>Bacillota</taxon>
        <taxon>Bacilli</taxon>
        <taxon>Bacillales</taxon>
        <taxon>Bacillaceae</taxon>
        <taxon>Gottfriedia</taxon>
    </lineage>
</organism>
<sequence>MNKTRYLLYGLGIIILTLGVALTILSDLGTSPFDALLVGLSKTVGFTVGTWEIIIALILIFCNSILKRNRPEYLGLATALITGLSIDLWLFLLEHVILPEIFISKLICFGIGLIVTGIGSAIYLLTNFAPIPVDESMLIIRERLKVNYMISKTILYVLFLLLAFIFKGPIGIGTVLTVCLGGPILNICMPTMKRRVNKLLMKKSNHVENSHSI</sequence>
<keyword evidence="1" id="KW-0812">Transmembrane</keyword>
<gene>
    <name evidence="2" type="primary">yyaS</name>
    <name evidence="2" type="ORF">GCM10007380_29650</name>
</gene>
<feature type="transmembrane region" description="Helical" evidence="1">
    <location>
        <begin position="146"/>
        <end position="166"/>
    </location>
</feature>
<dbReference type="PANTHER" id="PTHR40078">
    <property type="entry name" value="INTEGRAL MEMBRANE PROTEIN-RELATED"/>
    <property type="match status" value="1"/>
</dbReference>
<evidence type="ECO:0008006" key="4">
    <source>
        <dbReference type="Google" id="ProtNLM"/>
    </source>
</evidence>
<keyword evidence="1" id="KW-1133">Transmembrane helix</keyword>
<keyword evidence="1" id="KW-0472">Membrane</keyword>
<protein>
    <recommendedName>
        <fullName evidence="4">YitT family protein</fullName>
    </recommendedName>
</protein>
<feature type="transmembrane region" description="Helical" evidence="1">
    <location>
        <begin position="7"/>
        <end position="26"/>
    </location>
</feature>
<accession>A0A8J3AJT4</accession>
<evidence type="ECO:0000313" key="2">
    <source>
        <dbReference type="EMBL" id="GGI15763.1"/>
    </source>
</evidence>
<dbReference type="AlphaFoldDB" id="A0A8J3AJT4"/>
<name>A0A8J3AJT4_9BACI</name>